<dbReference type="Proteomes" id="UP000274922">
    <property type="component" value="Unassembled WGS sequence"/>
</dbReference>
<feature type="compositionally biased region" description="Low complexity" evidence="1">
    <location>
        <begin position="24"/>
        <end position="34"/>
    </location>
</feature>
<dbReference type="EMBL" id="ML014111">
    <property type="protein sequence ID" value="RKP04288.1"/>
    <property type="molecule type" value="Genomic_DNA"/>
</dbReference>
<keyword evidence="3" id="KW-1185">Reference proteome</keyword>
<organism evidence="2 3">
    <name type="scientific">Caulochytrium protostelioides</name>
    <dbReference type="NCBI Taxonomy" id="1555241"/>
    <lineage>
        <taxon>Eukaryota</taxon>
        <taxon>Fungi</taxon>
        <taxon>Fungi incertae sedis</taxon>
        <taxon>Chytridiomycota</taxon>
        <taxon>Chytridiomycota incertae sedis</taxon>
        <taxon>Chytridiomycetes</taxon>
        <taxon>Caulochytriales</taxon>
        <taxon>Caulochytriaceae</taxon>
        <taxon>Caulochytrium</taxon>
    </lineage>
</organism>
<protein>
    <submittedName>
        <fullName evidence="2">Uncharacterized protein</fullName>
    </submittedName>
</protein>
<feature type="region of interest" description="Disordered" evidence="1">
    <location>
        <begin position="96"/>
        <end position="170"/>
    </location>
</feature>
<feature type="region of interest" description="Disordered" evidence="1">
    <location>
        <begin position="422"/>
        <end position="443"/>
    </location>
</feature>
<evidence type="ECO:0000313" key="3">
    <source>
        <dbReference type="Proteomes" id="UP000274922"/>
    </source>
</evidence>
<feature type="compositionally biased region" description="Low complexity" evidence="1">
    <location>
        <begin position="434"/>
        <end position="443"/>
    </location>
</feature>
<name>A0A4P9XFF8_9FUNG</name>
<sequence>MPSAADQDLLDFLNGVAPAVPATTTTTTTAAAAGPSPPTPSAGKPDPKSAIPSATRQLHDEADNVLSFLNELTRRPVAPPAPAAAAAPVGHTAAQAAAARPASASSASSASTQPVSARPAAHASPPASRDGAAPARPVLTRPAAAAATTAPPAARAAPPEAAAVAAPPTSAAGSSTWGWAGALLNQAQSQAAVLGATARQLATQATAPATVDQLRGGVSQLVHHVAQDLQLGASTASALLKGASYSDLPRPSGRTMAWAPSVELWYCGQGAIATRDTSLTRTHTLIQQHANTMWVDREETPWPVCRRLTVHSVHDSQPTPRLGTLDEALAAVRATVARLTQLHATVATANAADTRHVFVVAQPFAMTVPTVAVAADHPSQPFPGVQYLVHFHAPRGLPWNHGTDYTALSASLPLAMHDAMVASDERPSPPPRSAAPAASPTADDPAAAIAAAYEQRANDLWDEVLHSAIAMAMDTISLPRHGSMTMPPAASARSLPVVP</sequence>
<reference evidence="3" key="1">
    <citation type="journal article" date="2018" name="Nat. Microbiol.">
        <title>Leveraging single-cell genomics to expand the fungal tree of life.</title>
        <authorList>
            <person name="Ahrendt S.R."/>
            <person name="Quandt C.A."/>
            <person name="Ciobanu D."/>
            <person name="Clum A."/>
            <person name="Salamov A."/>
            <person name="Andreopoulos B."/>
            <person name="Cheng J.F."/>
            <person name="Woyke T."/>
            <person name="Pelin A."/>
            <person name="Henrissat B."/>
            <person name="Reynolds N.K."/>
            <person name="Benny G.L."/>
            <person name="Smith M.E."/>
            <person name="James T.Y."/>
            <person name="Grigoriev I.V."/>
        </authorList>
    </citation>
    <scope>NUCLEOTIDE SEQUENCE [LARGE SCALE GENOMIC DNA]</scope>
    <source>
        <strain evidence="3">ATCC 52028</strain>
    </source>
</reference>
<dbReference type="InterPro" id="IPR018814">
    <property type="entry name" value="DUF5427"/>
</dbReference>
<evidence type="ECO:0000256" key="1">
    <source>
        <dbReference type="SAM" id="MobiDB-lite"/>
    </source>
</evidence>
<dbReference type="AlphaFoldDB" id="A0A4P9XFF8"/>
<accession>A0A4P9XFF8</accession>
<proteinExistence type="predicted"/>
<dbReference type="Pfam" id="PF10310">
    <property type="entry name" value="DUF5427"/>
    <property type="match status" value="1"/>
</dbReference>
<gene>
    <name evidence="2" type="ORF">CXG81DRAFT_23064</name>
</gene>
<evidence type="ECO:0000313" key="2">
    <source>
        <dbReference type="EMBL" id="RKP04288.1"/>
    </source>
</evidence>
<feature type="region of interest" description="Disordered" evidence="1">
    <location>
        <begin position="24"/>
        <end position="67"/>
    </location>
</feature>